<protein>
    <recommendedName>
        <fullName evidence="2">Carbohydrate-binding domain-containing protein</fullName>
    </recommendedName>
</protein>
<accession>A0A517TSZ5</accession>
<dbReference type="CDD" id="cd00241">
    <property type="entry name" value="DOMON_like"/>
    <property type="match status" value="1"/>
</dbReference>
<proteinExistence type="predicted"/>
<feature type="chain" id="PRO_5022246111" description="Carbohydrate-binding domain-containing protein" evidence="1">
    <location>
        <begin position="25"/>
        <end position="362"/>
    </location>
</feature>
<evidence type="ECO:0000313" key="4">
    <source>
        <dbReference type="Proteomes" id="UP000317909"/>
    </source>
</evidence>
<keyword evidence="1" id="KW-0732">Signal</keyword>
<dbReference type="InterPro" id="IPR010502">
    <property type="entry name" value="Carb-bd_dom_fam9"/>
</dbReference>
<dbReference type="KEGG" id="llh:I41_06560"/>
<dbReference type="GO" id="GO:0016052">
    <property type="term" value="P:carbohydrate catabolic process"/>
    <property type="evidence" value="ECO:0007669"/>
    <property type="project" value="InterPro"/>
</dbReference>
<dbReference type="SUPFAM" id="SSF49344">
    <property type="entry name" value="CBD9-like"/>
    <property type="match status" value="1"/>
</dbReference>
<dbReference type="GO" id="GO:0030246">
    <property type="term" value="F:carbohydrate binding"/>
    <property type="evidence" value="ECO:0007669"/>
    <property type="project" value="InterPro"/>
</dbReference>
<evidence type="ECO:0000313" key="3">
    <source>
        <dbReference type="EMBL" id="QDT71498.1"/>
    </source>
</evidence>
<evidence type="ECO:0000256" key="1">
    <source>
        <dbReference type="SAM" id="SignalP"/>
    </source>
</evidence>
<keyword evidence="4" id="KW-1185">Reference proteome</keyword>
<name>A0A517TSZ5_9BACT</name>
<dbReference type="RefSeq" id="WP_145430817.1">
    <property type="nucleotide sequence ID" value="NZ_CP036339.1"/>
</dbReference>
<gene>
    <name evidence="3" type="ORF">I41_06560</name>
</gene>
<dbReference type="Gene3D" id="2.60.40.1190">
    <property type="match status" value="1"/>
</dbReference>
<dbReference type="GO" id="GO:0004553">
    <property type="term" value="F:hydrolase activity, hydrolyzing O-glycosyl compounds"/>
    <property type="evidence" value="ECO:0007669"/>
    <property type="project" value="InterPro"/>
</dbReference>
<sequence length="362" mass="39575" precursor="true">MRISTSTPCAALILMAAVVASASAAGADELLRACIPRATAAPKIDGKLDEPAYQQALCTPVEYFHRDVANRAAQFYYLWDDEAFYVGLRTLDAAAYSPETPLWEGDAVEWYFDVRRGDGFLSRNWPKARQPGAVHCFFTPMTLGVVAPRFTVRPGYDESIPRAGVEVAAQRTALGLEVEFKLPWKNFPDFKPGAGEVIGLDAELSYSDGGQRSYRSFVFGSPLSVQQPANLARVKLVEKFDRDCWEISGPVMMPMRVDVPWSQAGEPQVVGQMALPPGGATPPGRIVFQVQDLTGKVLGEFEAQETRELATSGNFAVREASWPASIAAPGRFQVEAIVYDAAGRELTRVAPRMVSVNMEPGY</sequence>
<dbReference type="Pfam" id="PF06452">
    <property type="entry name" value="CBM9_1"/>
    <property type="match status" value="1"/>
</dbReference>
<dbReference type="AlphaFoldDB" id="A0A517TSZ5"/>
<feature type="domain" description="Carbohydrate-binding" evidence="2">
    <location>
        <begin position="44"/>
        <end position="115"/>
    </location>
</feature>
<evidence type="ECO:0000259" key="2">
    <source>
        <dbReference type="Pfam" id="PF06452"/>
    </source>
</evidence>
<dbReference type="OrthoDB" id="275346at2"/>
<feature type="signal peptide" evidence="1">
    <location>
        <begin position="1"/>
        <end position="24"/>
    </location>
</feature>
<organism evidence="3 4">
    <name type="scientific">Lacipirellula limnantheis</name>
    <dbReference type="NCBI Taxonomy" id="2528024"/>
    <lineage>
        <taxon>Bacteria</taxon>
        <taxon>Pseudomonadati</taxon>
        <taxon>Planctomycetota</taxon>
        <taxon>Planctomycetia</taxon>
        <taxon>Pirellulales</taxon>
        <taxon>Lacipirellulaceae</taxon>
        <taxon>Lacipirellula</taxon>
    </lineage>
</organism>
<dbReference type="Proteomes" id="UP000317909">
    <property type="component" value="Chromosome"/>
</dbReference>
<reference evidence="3 4" key="1">
    <citation type="submission" date="2019-02" db="EMBL/GenBank/DDBJ databases">
        <title>Deep-cultivation of Planctomycetes and their phenomic and genomic characterization uncovers novel biology.</title>
        <authorList>
            <person name="Wiegand S."/>
            <person name="Jogler M."/>
            <person name="Boedeker C."/>
            <person name="Pinto D."/>
            <person name="Vollmers J."/>
            <person name="Rivas-Marin E."/>
            <person name="Kohn T."/>
            <person name="Peeters S.H."/>
            <person name="Heuer A."/>
            <person name="Rast P."/>
            <person name="Oberbeckmann S."/>
            <person name="Bunk B."/>
            <person name="Jeske O."/>
            <person name="Meyerdierks A."/>
            <person name="Storesund J.E."/>
            <person name="Kallscheuer N."/>
            <person name="Luecker S."/>
            <person name="Lage O.M."/>
            <person name="Pohl T."/>
            <person name="Merkel B.J."/>
            <person name="Hornburger P."/>
            <person name="Mueller R.-W."/>
            <person name="Bruemmer F."/>
            <person name="Labrenz M."/>
            <person name="Spormann A.M."/>
            <person name="Op den Camp H."/>
            <person name="Overmann J."/>
            <person name="Amann R."/>
            <person name="Jetten M.S.M."/>
            <person name="Mascher T."/>
            <person name="Medema M.H."/>
            <person name="Devos D.P."/>
            <person name="Kaster A.-K."/>
            <person name="Ovreas L."/>
            <person name="Rohde M."/>
            <person name="Galperin M.Y."/>
            <person name="Jogler C."/>
        </authorList>
    </citation>
    <scope>NUCLEOTIDE SEQUENCE [LARGE SCALE GENOMIC DNA]</scope>
    <source>
        <strain evidence="3 4">I41</strain>
    </source>
</reference>
<dbReference type="EMBL" id="CP036339">
    <property type="protein sequence ID" value="QDT71498.1"/>
    <property type="molecule type" value="Genomic_DNA"/>
</dbReference>